<name>A0A482X318_LAOST</name>
<dbReference type="AlphaFoldDB" id="A0A482X318"/>
<dbReference type="InterPro" id="IPR000086">
    <property type="entry name" value="NUDIX_hydrolase_dom"/>
</dbReference>
<dbReference type="PROSITE" id="PS51462">
    <property type="entry name" value="NUDIX"/>
    <property type="match status" value="1"/>
</dbReference>
<dbReference type="Proteomes" id="UP000291343">
    <property type="component" value="Unassembled WGS sequence"/>
</dbReference>
<evidence type="ECO:0000259" key="1">
    <source>
        <dbReference type="PROSITE" id="PS51462"/>
    </source>
</evidence>
<dbReference type="OrthoDB" id="9972248at2759"/>
<feature type="domain" description="Nudix hydrolase" evidence="1">
    <location>
        <begin position="176"/>
        <end position="330"/>
    </location>
</feature>
<accession>A0A482X318</accession>
<keyword evidence="3" id="KW-1185">Reference proteome</keyword>
<dbReference type="STRING" id="195883.A0A482X318"/>
<dbReference type="Pfam" id="PF00293">
    <property type="entry name" value="NUDIX"/>
    <property type="match status" value="1"/>
</dbReference>
<reference evidence="2 3" key="1">
    <citation type="journal article" date="2017" name="Gigascience">
        <title>Genome sequence of the small brown planthopper, Laodelphax striatellus.</title>
        <authorList>
            <person name="Zhu J."/>
            <person name="Jiang F."/>
            <person name="Wang X."/>
            <person name="Yang P."/>
            <person name="Bao Y."/>
            <person name="Zhao W."/>
            <person name="Wang W."/>
            <person name="Lu H."/>
            <person name="Wang Q."/>
            <person name="Cui N."/>
            <person name="Li J."/>
            <person name="Chen X."/>
            <person name="Luo L."/>
            <person name="Yu J."/>
            <person name="Kang L."/>
            <person name="Cui F."/>
        </authorList>
    </citation>
    <scope>NUCLEOTIDE SEQUENCE [LARGE SCALE GENOMIC DNA]</scope>
    <source>
        <strain evidence="2">Lst14</strain>
    </source>
</reference>
<dbReference type="EMBL" id="QKKF02019433">
    <property type="protein sequence ID" value="RZF40006.1"/>
    <property type="molecule type" value="Genomic_DNA"/>
</dbReference>
<proteinExistence type="predicted"/>
<dbReference type="FunCoup" id="A0A482X318">
    <property type="interactions" value="1266"/>
</dbReference>
<dbReference type="FunFam" id="3.90.79.10:FF:000110">
    <property type="entry name" value="Putative nudix hydrolase 6"/>
    <property type="match status" value="1"/>
</dbReference>
<sequence length="335" mass="37799">MTVLKILNFKLFLNSNSNFKGALLIPQQVLTNVSSQIIQKALLANSKFTLKTNCVKMHYKCRNNLYPDSSKKIERFPVPDEKVPWSVKWESYNPPYFTSPGVLGKPWAQPEIGESGFQVNKVSSETETNDKSAVGYNYEVVDGYPINPVGRTGLRGRGLLGSWGPNHAADPIVTRWKKQENGKQILDEKTGKPYLQFVSIQRRDCGEWAIPGGFVDPEEQPGQTLRREFVEEALDSFTGQENEKEKIVKELDTLFSNGTPIYSGYVDDRRNTDNAWITTTAVLFHDSDQVFDKIKLSAGDDAGKVMWKDISDELVLYASHKAFIKEVAVTLNAHW</sequence>
<dbReference type="PANTHER" id="PTHR13030:SF8">
    <property type="entry name" value="ADP-RIBOSE PYROPHOSPHATASE, MITOCHONDRIAL"/>
    <property type="match status" value="1"/>
</dbReference>
<dbReference type="SMR" id="A0A482X318"/>
<dbReference type="SUPFAM" id="SSF55811">
    <property type="entry name" value="Nudix"/>
    <property type="match status" value="1"/>
</dbReference>
<evidence type="ECO:0000313" key="2">
    <source>
        <dbReference type="EMBL" id="RZF40006.1"/>
    </source>
</evidence>
<organism evidence="2 3">
    <name type="scientific">Laodelphax striatellus</name>
    <name type="common">Small brown planthopper</name>
    <name type="synonym">Delphax striatella</name>
    <dbReference type="NCBI Taxonomy" id="195883"/>
    <lineage>
        <taxon>Eukaryota</taxon>
        <taxon>Metazoa</taxon>
        <taxon>Ecdysozoa</taxon>
        <taxon>Arthropoda</taxon>
        <taxon>Hexapoda</taxon>
        <taxon>Insecta</taxon>
        <taxon>Pterygota</taxon>
        <taxon>Neoptera</taxon>
        <taxon>Paraneoptera</taxon>
        <taxon>Hemiptera</taxon>
        <taxon>Auchenorrhyncha</taxon>
        <taxon>Fulgoroidea</taxon>
        <taxon>Delphacidae</taxon>
        <taxon>Criomorphinae</taxon>
        <taxon>Laodelphax</taxon>
    </lineage>
</organism>
<dbReference type="GO" id="GO:0047631">
    <property type="term" value="F:ADP-ribose diphosphatase activity"/>
    <property type="evidence" value="ECO:0007669"/>
    <property type="project" value="InterPro"/>
</dbReference>
<dbReference type="CDD" id="cd03670">
    <property type="entry name" value="NUDIX_ADPRase_Nudt9"/>
    <property type="match status" value="1"/>
</dbReference>
<dbReference type="InterPro" id="IPR039989">
    <property type="entry name" value="NUDT9"/>
</dbReference>
<dbReference type="Pfam" id="PF25969">
    <property type="entry name" value="NUDT9_N"/>
    <property type="match status" value="1"/>
</dbReference>
<evidence type="ECO:0000313" key="3">
    <source>
        <dbReference type="Proteomes" id="UP000291343"/>
    </source>
</evidence>
<protein>
    <recommendedName>
        <fullName evidence="1">Nudix hydrolase domain-containing protein</fullName>
    </recommendedName>
</protein>
<dbReference type="InParanoid" id="A0A482X318"/>
<comment type="caution">
    <text evidence="2">The sequence shown here is derived from an EMBL/GenBank/DDBJ whole genome shotgun (WGS) entry which is preliminary data.</text>
</comment>
<dbReference type="Gene3D" id="3.90.79.10">
    <property type="entry name" value="Nucleoside Triphosphate Pyrophosphohydrolase"/>
    <property type="match status" value="1"/>
</dbReference>
<gene>
    <name evidence="2" type="ORF">LSTR_LSTR002409</name>
</gene>
<dbReference type="InterPro" id="IPR015797">
    <property type="entry name" value="NUDIX_hydrolase-like_dom_sf"/>
</dbReference>
<dbReference type="PANTHER" id="PTHR13030">
    <property type="entry name" value="NUDIX HYDROLASE"/>
    <property type="match status" value="1"/>
</dbReference>